<accession>A0A364P2P1</accession>
<gene>
    <name evidence="2" type="ORF">CU669_00150</name>
</gene>
<name>A0A364P2P1_9PROT</name>
<dbReference type="Pfam" id="PF00550">
    <property type="entry name" value="PP-binding"/>
    <property type="match status" value="1"/>
</dbReference>
<keyword evidence="3" id="KW-1185">Reference proteome</keyword>
<comment type="caution">
    <text evidence="2">The sequence shown here is derived from an EMBL/GenBank/DDBJ whole genome shotgun (WGS) entry which is preliminary data.</text>
</comment>
<dbReference type="RefSeq" id="WP_112141786.1">
    <property type="nucleotide sequence ID" value="NZ_PGTO01000001.1"/>
</dbReference>
<reference evidence="2 3" key="1">
    <citation type="submission" date="2017-11" db="EMBL/GenBank/DDBJ databases">
        <title>Draft genome sequence of magnetotactic bacterium Magnetospirillum kuznetsovii LBB-42.</title>
        <authorList>
            <person name="Grouzdev D.S."/>
            <person name="Rysina M.S."/>
            <person name="Baslerov R.V."/>
            <person name="Koziaeva V."/>
        </authorList>
    </citation>
    <scope>NUCLEOTIDE SEQUENCE [LARGE SCALE GENOMIC DNA]</scope>
    <source>
        <strain evidence="2 3">LBB-42</strain>
    </source>
</reference>
<dbReference type="Proteomes" id="UP000251075">
    <property type="component" value="Unassembled WGS sequence"/>
</dbReference>
<evidence type="ECO:0000313" key="2">
    <source>
        <dbReference type="EMBL" id="RAU23556.1"/>
    </source>
</evidence>
<feature type="domain" description="Carrier" evidence="1">
    <location>
        <begin position="3"/>
        <end position="79"/>
    </location>
</feature>
<dbReference type="EMBL" id="PGTO01000001">
    <property type="protein sequence ID" value="RAU23556.1"/>
    <property type="molecule type" value="Genomic_DNA"/>
</dbReference>
<evidence type="ECO:0000259" key="1">
    <source>
        <dbReference type="PROSITE" id="PS50075"/>
    </source>
</evidence>
<dbReference type="SUPFAM" id="SSF47336">
    <property type="entry name" value="ACP-like"/>
    <property type="match status" value="1"/>
</dbReference>
<dbReference type="InterPro" id="IPR036736">
    <property type="entry name" value="ACP-like_sf"/>
</dbReference>
<dbReference type="AlphaFoldDB" id="A0A364P2P1"/>
<dbReference type="InterPro" id="IPR009081">
    <property type="entry name" value="PP-bd_ACP"/>
</dbReference>
<dbReference type="OrthoDB" id="7376491at2"/>
<dbReference type="PROSITE" id="PS50075">
    <property type="entry name" value="CARRIER"/>
    <property type="match status" value="1"/>
</dbReference>
<dbReference type="Gene3D" id="1.10.1200.10">
    <property type="entry name" value="ACP-like"/>
    <property type="match status" value="1"/>
</dbReference>
<sequence length="80" mass="8775">MSQAIRDQVVQIVKDVCHPTEPDLTDHSRSLLECGLDSLDFASVLMGVEEKFNVELPPQDQLHTAASVDALVVMLEKVTA</sequence>
<proteinExistence type="predicted"/>
<protein>
    <recommendedName>
        <fullName evidence="1">Carrier domain-containing protein</fullName>
    </recommendedName>
</protein>
<organism evidence="2 3">
    <name type="scientific">Paramagnetospirillum kuznetsovii</name>
    <dbReference type="NCBI Taxonomy" id="2053833"/>
    <lineage>
        <taxon>Bacteria</taxon>
        <taxon>Pseudomonadati</taxon>
        <taxon>Pseudomonadota</taxon>
        <taxon>Alphaproteobacteria</taxon>
        <taxon>Rhodospirillales</taxon>
        <taxon>Magnetospirillaceae</taxon>
        <taxon>Paramagnetospirillum</taxon>
    </lineage>
</organism>
<evidence type="ECO:0000313" key="3">
    <source>
        <dbReference type="Proteomes" id="UP000251075"/>
    </source>
</evidence>